<comment type="subcellular location">
    <subcellularLocation>
        <location evidence="3">Cytoplasm</location>
    </subcellularLocation>
    <subcellularLocation>
        <location evidence="2">Lysosome</location>
    </subcellularLocation>
    <subcellularLocation>
        <location evidence="1">Membrane</location>
    </subcellularLocation>
</comment>
<dbReference type="Proteomes" id="UP001155660">
    <property type="component" value="Chromosome A18"/>
</dbReference>
<dbReference type="AlphaFoldDB" id="A0A9Q9Z3L1"/>
<dbReference type="GO" id="GO:0005634">
    <property type="term" value="C:nucleus"/>
    <property type="evidence" value="ECO:0007669"/>
    <property type="project" value="TreeGrafter"/>
</dbReference>
<dbReference type="GO" id="GO:0016020">
    <property type="term" value="C:membrane"/>
    <property type="evidence" value="ECO:0007669"/>
    <property type="project" value="UniProtKB-SubCell"/>
</dbReference>
<evidence type="ECO:0000256" key="3">
    <source>
        <dbReference type="ARBA" id="ARBA00004496"/>
    </source>
</evidence>
<gene>
    <name evidence="11 12" type="primary">LOC109063806</name>
</gene>
<dbReference type="GO" id="GO:0031929">
    <property type="term" value="P:TOR signaling"/>
    <property type="evidence" value="ECO:0007669"/>
    <property type="project" value="TreeGrafter"/>
</dbReference>
<keyword evidence="5" id="KW-0472">Membrane</keyword>
<evidence type="ECO:0000256" key="4">
    <source>
        <dbReference type="ARBA" id="ARBA00022490"/>
    </source>
</evidence>
<dbReference type="SMART" id="SM00584">
    <property type="entry name" value="TLDc"/>
    <property type="match status" value="1"/>
</dbReference>
<dbReference type="GO" id="GO:0005764">
    <property type="term" value="C:lysosome"/>
    <property type="evidence" value="ECO:0007669"/>
    <property type="project" value="UniProtKB-SubCell"/>
</dbReference>
<dbReference type="PROSITE" id="PS51886">
    <property type="entry name" value="TLDC"/>
    <property type="match status" value="1"/>
</dbReference>
<dbReference type="InterPro" id="IPR006571">
    <property type="entry name" value="TLDc_dom"/>
</dbReference>
<organism evidence="11">
    <name type="scientific">Cyprinus carpio</name>
    <name type="common">Common carp</name>
    <dbReference type="NCBI Taxonomy" id="7962"/>
    <lineage>
        <taxon>Eukaryota</taxon>
        <taxon>Metazoa</taxon>
        <taxon>Chordata</taxon>
        <taxon>Craniata</taxon>
        <taxon>Vertebrata</taxon>
        <taxon>Euteleostomi</taxon>
        <taxon>Actinopterygii</taxon>
        <taxon>Neopterygii</taxon>
        <taxon>Teleostei</taxon>
        <taxon>Ostariophysi</taxon>
        <taxon>Cypriniformes</taxon>
        <taxon>Cyprinidae</taxon>
        <taxon>Cyprininae</taxon>
        <taxon>Cyprinus</taxon>
    </lineage>
</organism>
<dbReference type="KEGG" id="ccar:109063806"/>
<protein>
    <recommendedName>
        <fullName evidence="7">MTOR-associated protein MEAK7</fullName>
    </recommendedName>
    <alternativeName>
        <fullName evidence="9">TBC/LysM-associated domain-containing protein 1</fullName>
    </alternativeName>
    <alternativeName>
        <fullName evidence="8">TLD domain-containing protein 1</fullName>
    </alternativeName>
</protein>
<reference evidence="11 12" key="1">
    <citation type="submission" date="2025-04" db="UniProtKB">
        <authorList>
            <consortium name="RefSeq"/>
        </authorList>
    </citation>
    <scope>IDENTIFICATION</scope>
    <source>
        <tissue evidence="11 12">Muscle</tissue>
    </source>
</reference>
<dbReference type="RefSeq" id="XP_042631411.1">
    <property type="nucleotide sequence ID" value="XM_042775477.1"/>
</dbReference>
<evidence type="ECO:0000256" key="9">
    <source>
        <dbReference type="ARBA" id="ARBA00042134"/>
    </source>
</evidence>
<dbReference type="RefSeq" id="XP_042631412.1">
    <property type="nucleotide sequence ID" value="XM_042775478.1"/>
</dbReference>
<evidence type="ECO:0000256" key="6">
    <source>
        <dbReference type="ARBA" id="ARBA00023228"/>
    </source>
</evidence>
<evidence type="ECO:0000313" key="12">
    <source>
        <dbReference type="RefSeq" id="XP_042631412.1"/>
    </source>
</evidence>
<keyword evidence="6" id="KW-0458">Lysosome</keyword>
<dbReference type="GeneID" id="109063806"/>
<evidence type="ECO:0000256" key="5">
    <source>
        <dbReference type="ARBA" id="ARBA00023136"/>
    </source>
</evidence>
<evidence type="ECO:0000313" key="11">
    <source>
        <dbReference type="RefSeq" id="XP_042631411.1"/>
    </source>
</evidence>
<proteinExistence type="predicted"/>
<keyword evidence="4" id="KW-0963">Cytoplasm</keyword>
<dbReference type="Pfam" id="PF07534">
    <property type="entry name" value="TLD"/>
    <property type="match status" value="2"/>
</dbReference>
<evidence type="ECO:0000256" key="8">
    <source>
        <dbReference type="ARBA" id="ARBA00041780"/>
    </source>
</evidence>
<evidence type="ECO:0000256" key="2">
    <source>
        <dbReference type="ARBA" id="ARBA00004371"/>
    </source>
</evidence>
<name>A0A9Q9Z3L1_CYPCA</name>
<sequence length="475" mass="52743">MGNADSVVAQKRLARFRPDERPVIEGIFDRLRGTGSSVSSAKTGRVLSLEMLKMTMGKMASESMIKRVFQGMHSIDPGVPLSPGDGIIHEQLVIFLADILRGTAEERAPLVLAMAEGAKATATTTEQIRDFMEDLVSAAVQTLAHRGHLRAWQPDRMGDEPQGVKLLAEQLTSELKSSDQNMCDIPCLEDWLFRIPAVAMFLELLIGEGLGVGLPSRPPPTLLPLCRYAPWSDLRCLLNIPLLMFLSPQLPAGHSAPWRLLFSTNIHGESFTRLVGNCKSKGQTVMLVKDTKGHIFGGFVSQSWEAKPQFQGEFRKKNYNAYSYALQLIFLLLFALGDSRCFLFSVFPYMRVFTCTGYNDHYMYLNQGQQTLPNGLGMGGQHGYFGLWLDCDFGHGHSRARPLCTTYGSPQLSGDEDFKVDTVEVWGVGQPPEEQEQDEKKKSILDADPEVQAMLELTGKTLHSQGLREPEEDEG</sequence>
<accession>A0A9Q9Z3L1</accession>
<dbReference type="OrthoDB" id="289228at2759"/>
<dbReference type="GO" id="GO:0006979">
    <property type="term" value="P:response to oxidative stress"/>
    <property type="evidence" value="ECO:0007669"/>
    <property type="project" value="TreeGrafter"/>
</dbReference>
<evidence type="ECO:0000256" key="7">
    <source>
        <dbReference type="ARBA" id="ARBA00039594"/>
    </source>
</evidence>
<evidence type="ECO:0000259" key="10">
    <source>
        <dbReference type="PROSITE" id="PS51886"/>
    </source>
</evidence>
<dbReference type="PANTHER" id="PTHR23354:SF131">
    <property type="entry name" value="MTOR-ASSOCIATED PROTEIN MEAK7"/>
    <property type="match status" value="1"/>
</dbReference>
<feature type="domain" description="TLDc" evidence="10">
    <location>
        <begin position="236"/>
        <end position="429"/>
    </location>
</feature>
<evidence type="ECO:0000256" key="1">
    <source>
        <dbReference type="ARBA" id="ARBA00004370"/>
    </source>
</evidence>
<dbReference type="PANTHER" id="PTHR23354">
    <property type="entry name" value="NUCLEOLAR PROTEIN 7/ESTROGEN RECEPTOR COACTIVATOR-RELATED"/>
    <property type="match status" value="1"/>
</dbReference>